<comment type="caution">
    <text evidence="1">The sequence shown here is derived from an EMBL/GenBank/DDBJ whole genome shotgun (WGS) entry which is preliminary data.</text>
</comment>
<protein>
    <submittedName>
        <fullName evidence="1">Uncharacterized protein</fullName>
    </submittedName>
</protein>
<sequence>MQEKGVQGWQVCVLQFRSVSVKCPLRRKAGRCFILHLCPCGVFVKPEEDEDWICSPSNALELSSHGARVDLRKLSDLQ</sequence>
<proteinExistence type="predicted"/>
<reference evidence="1 2" key="1">
    <citation type="submission" date="2018-07" db="EMBL/GenBank/DDBJ databases">
        <title>A high quality draft genome assembly of the barn swallow (H. rustica rustica).</title>
        <authorList>
            <person name="Formenti G."/>
            <person name="Chiara M."/>
            <person name="Poveda L."/>
            <person name="Francoijs K.-J."/>
            <person name="Bonisoli-Alquati A."/>
            <person name="Canova L."/>
            <person name="Gianfranceschi L."/>
            <person name="Horner D.S."/>
            <person name="Saino N."/>
        </authorList>
    </citation>
    <scope>NUCLEOTIDE SEQUENCE [LARGE SCALE GENOMIC DNA]</scope>
    <source>
        <strain evidence="1">Chelidonia</strain>
        <tissue evidence="1">Blood</tissue>
    </source>
</reference>
<keyword evidence="2" id="KW-1185">Reference proteome</keyword>
<organism evidence="1 2">
    <name type="scientific">Hirundo rustica rustica</name>
    <dbReference type="NCBI Taxonomy" id="333673"/>
    <lineage>
        <taxon>Eukaryota</taxon>
        <taxon>Metazoa</taxon>
        <taxon>Chordata</taxon>
        <taxon>Craniata</taxon>
        <taxon>Vertebrata</taxon>
        <taxon>Euteleostomi</taxon>
        <taxon>Archelosauria</taxon>
        <taxon>Archosauria</taxon>
        <taxon>Dinosauria</taxon>
        <taxon>Saurischia</taxon>
        <taxon>Theropoda</taxon>
        <taxon>Coelurosauria</taxon>
        <taxon>Aves</taxon>
        <taxon>Neognathae</taxon>
        <taxon>Neoaves</taxon>
        <taxon>Telluraves</taxon>
        <taxon>Australaves</taxon>
        <taxon>Passeriformes</taxon>
        <taxon>Sylvioidea</taxon>
        <taxon>Hirundinidae</taxon>
        <taxon>Hirundo</taxon>
    </lineage>
</organism>
<dbReference type="EMBL" id="QRBI01000120">
    <property type="protein sequence ID" value="RMC07433.1"/>
    <property type="molecule type" value="Genomic_DNA"/>
</dbReference>
<accession>A0A3M0K2Q6</accession>
<name>A0A3M0K2Q6_HIRRU</name>
<evidence type="ECO:0000313" key="2">
    <source>
        <dbReference type="Proteomes" id="UP000269221"/>
    </source>
</evidence>
<dbReference type="Proteomes" id="UP000269221">
    <property type="component" value="Unassembled WGS sequence"/>
</dbReference>
<dbReference type="AlphaFoldDB" id="A0A3M0K2Q6"/>
<evidence type="ECO:0000313" key="1">
    <source>
        <dbReference type="EMBL" id="RMC07433.1"/>
    </source>
</evidence>
<gene>
    <name evidence="1" type="ORF">DUI87_16902</name>
</gene>